<evidence type="ECO:0000256" key="1">
    <source>
        <dbReference type="SAM" id="MobiDB-lite"/>
    </source>
</evidence>
<evidence type="ECO:0000313" key="2">
    <source>
        <dbReference type="EMBL" id="KAK4097871.1"/>
    </source>
</evidence>
<reference evidence="2" key="1">
    <citation type="journal article" date="2023" name="Mol. Phylogenet. Evol.">
        <title>Genome-scale phylogeny and comparative genomics of the fungal order Sordariales.</title>
        <authorList>
            <person name="Hensen N."/>
            <person name="Bonometti L."/>
            <person name="Westerberg I."/>
            <person name="Brannstrom I.O."/>
            <person name="Guillou S."/>
            <person name="Cros-Aarteil S."/>
            <person name="Calhoun S."/>
            <person name="Haridas S."/>
            <person name="Kuo A."/>
            <person name="Mondo S."/>
            <person name="Pangilinan J."/>
            <person name="Riley R."/>
            <person name="LaButti K."/>
            <person name="Andreopoulos B."/>
            <person name="Lipzen A."/>
            <person name="Chen C."/>
            <person name="Yan M."/>
            <person name="Daum C."/>
            <person name="Ng V."/>
            <person name="Clum A."/>
            <person name="Steindorff A."/>
            <person name="Ohm R.A."/>
            <person name="Martin F."/>
            <person name="Silar P."/>
            <person name="Natvig D.O."/>
            <person name="Lalanne C."/>
            <person name="Gautier V."/>
            <person name="Ament-Velasquez S.L."/>
            <person name="Kruys A."/>
            <person name="Hutchinson M.I."/>
            <person name="Powell A.J."/>
            <person name="Barry K."/>
            <person name="Miller A.N."/>
            <person name="Grigoriev I.V."/>
            <person name="Debuchy R."/>
            <person name="Gladieux P."/>
            <person name="Hiltunen Thoren M."/>
            <person name="Johannesson H."/>
        </authorList>
    </citation>
    <scope>NUCLEOTIDE SEQUENCE</scope>
    <source>
        <strain evidence="2">CBS 757.83</strain>
    </source>
</reference>
<keyword evidence="3" id="KW-1185">Reference proteome</keyword>
<feature type="compositionally biased region" description="Polar residues" evidence="1">
    <location>
        <begin position="1"/>
        <end position="16"/>
    </location>
</feature>
<reference evidence="2" key="2">
    <citation type="submission" date="2023-05" db="EMBL/GenBank/DDBJ databases">
        <authorList>
            <consortium name="Lawrence Berkeley National Laboratory"/>
            <person name="Steindorff A."/>
            <person name="Hensen N."/>
            <person name="Bonometti L."/>
            <person name="Westerberg I."/>
            <person name="Brannstrom I.O."/>
            <person name="Guillou S."/>
            <person name="Cros-Aarteil S."/>
            <person name="Calhoun S."/>
            <person name="Haridas S."/>
            <person name="Kuo A."/>
            <person name="Mondo S."/>
            <person name="Pangilinan J."/>
            <person name="Riley R."/>
            <person name="Labutti K."/>
            <person name="Andreopoulos B."/>
            <person name="Lipzen A."/>
            <person name="Chen C."/>
            <person name="Yanf M."/>
            <person name="Daum C."/>
            <person name="Ng V."/>
            <person name="Clum A."/>
            <person name="Ohm R."/>
            <person name="Martin F."/>
            <person name="Silar P."/>
            <person name="Natvig D."/>
            <person name="Lalanne C."/>
            <person name="Gautier V."/>
            <person name="Ament-Velasquez S.L."/>
            <person name="Kruys A."/>
            <person name="Hutchinson M.I."/>
            <person name="Powell A.J."/>
            <person name="Barry K."/>
            <person name="Miller A.N."/>
            <person name="Grigoriev I.V."/>
            <person name="Debuchy R."/>
            <person name="Gladieux P."/>
            <person name="Thoren M.H."/>
            <person name="Johannesson H."/>
        </authorList>
    </citation>
    <scope>NUCLEOTIDE SEQUENCE</scope>
    <source>
        <strain evidence="2">CBS 757.83</strain>
    </source>
</reference>
<name>A0AAN6SYP0_9PEZI</name>
<evidence type="ECO:0000313" key="3">
    <source>
        <dbReference type="Proteomes" id="UP001305647"/>
    </source>
</evidence>
<dbReference type="EMBL" id="MU863666">
    <property type="protein sequence ID" value="KAK4097871.1"/>
    <property type="molecule type" value="Genomic_DNA"/>
</dbReference>
<dbReference type="AlphaFoldDB" id="A0AAN6SYP0"/>
<sequence>MPLNITPHSSNLCTKLNTHHHGTPRCLRPTHLPQHHSSQPERHRTLCPKAAHPHHHLDPSLLAPPYHDGTVPPHDFRDFHALPVFRHLLAQVLSQFYAAAVPNLEFEVQTHSTDPFRMVATWDGDGVFNKVNGFDLEVGYWVNHNGKECHGTIHAFDDVFDRFITYQGYVLYLVCGTGEAKEWKEVQPRVVRLDVVEQHDGGDAGRD</sequence>
<feature type="region of interest" description="Disordered" evidence="1">
    <location>
        <begin position="1"/>
        <end position="44"/>
    </location>
</feature>
<organism evidence="2 3">
    <name type="scientific">Parathielavia hyrcaniae</name>
    <dbReference type="NCBI Taxonomy" id="113614"/>
    <lineage>
        <taxon>Eukaryota</taxon>
        <taxon>Fungi</taxon>
        <taxon>Dikarya</taxon>
        <taxon>Ascomycota</taxon>
        <taxon>Pezizomycotina</taxon>
        <taxon>Sordariomycetes</taxon>
        <taxon>Sordariomycetidae</taxon>
        <taxon>Sordariales</taxon>
        <taxon>Chaetomiaceae</taxon>
        <taxon>Parathielavia</taxon>
    </lineage>
</organism>
<proteinExistence type="predicted"/>
<dbReference type="Proteomes" id="UP001305647">
    <property type="component" value="Unassembled WGS sequence"/>
</dbReference>
<gene>
    <name evidence="2" type="ORF">N658DRAFT_478118</name>
</gene>
<accession>A0AAN6SYP0</accession>
<comment type="caution">
    <text evidence="2">The sequence shown here is derived from an EMBL/GenBank/DDBJ whole genome shotgun (WGS) entry which is preliminary data.</text>
</comment>
<protein>
    <submittedName>
        <fullName evidence="2">Uncharacterized protein</fullName>
    </submittedName>
</protein>